<dbReference type="CDD" id="cd17546">
    <property type="entry name" value="REC_hyHK_CKI1_RcsC-like"/>
    <property type="match status" value="1"/>
</dbReference>
<keyword evidence="5" id="KW-0418">Kinase</keyword>
<evidence type="ECO:0000256" key="5">
    <source>
        <dbReference type="ARBA" id="ARBA00022777"/>
    </source>
</evidence>
<name>A0A9P4MH56_9PEZI</name>
<dbReference type="InterPro" id="IPR001789">
    <property type="entry name" value="Sig_transdc_resp-reg_receiver"/>
</dbReference>
<organism evidence="9 10">
    <name type="scientific">Myriangium duriaei CBS 260.36</name>
    <dbReference type="NCBI Taxonomy" id="1168546"/>
    <lineage>
        <taxon>Eukaryota</taxon>
        <taxon>Fungi</taxon>
        <taxon>Dikarya</taxon>
        <taxon>Ascomycota</taxon>
        <taxon>Pezizomycotina</taxon>
        <taxon>Dothideomycetes</taxon>
        <taxon>Dothideomycetidae</taxon>
        <taxon>Myriangiales</taxon>
        <taxon>Myriangiaceae</taxon>
        <taxon>Myriangium</taxon>
    </lineage>
</organism>
<evidence type="ECO:0000256" key="6">
    <source>
        <dbReference type="PROSITE-ProRule" id="PRU00169"/>
    </source>
</evidence>
<dbReference type="EMBL" id="ML996091">
    <property type="protein sequence ID" value="KAF2149669.1"/>
    <property type="molecule type" value="Genomic_DNA"/>
</dbReference>
<dbReference type="PANTHER" id="PTHR43047:SF72">
    <property type="entry name" value="OSMOSENSING HISTIDINE PROTEIN KINASE SLN1"/>
    <property type="match status" value="1"/>
</dbReference>
<dbReference type="PRINTS" id="PR00344">
    <property type="entry name" value="BCTRLSENSOR"/>
</dbReference>
<evidence type="ECO:0000313" key="9">
    <source>
        <dbReference type="EMBL" id="KAF2149669.1"/>
    </source>
</evidence>
<dbReference type="Gene3D" id="3.30.565.10">
    <property type="entry name" value="Histidine kinase-like ATPase, C-terminal domain"/>
    <property type="match status" value="1"/>
</dbReference>
<dbReference type="EC" id="2.7.13.3" evidence="2"/>
<dbReference type="InterPro" id="IPR011006">
    <property type="entry name" value="CheY-like_superfamily"/>
</dbReference>
<dbReference type="CDD" id="cd00082">
    <property type="entry name" value="HisKA"/>
    <property type="match status" value="1"/>
</dbReference>
<proteinExistence type="predicted"/>
<evidence type="ECO:0000259" key="8">
    <source>
        <dbReference type="PROSITE" id="PS50110"/>
    </source>
</evidence>
<dbReference type="InterPro" id="IPR035965">
    <property type="entry name" value="PAS-like_dom_sf"/>
</dbReference>
<feature type="modified residue" description="4-aspartylphosphate" evidence="6">
    <location>
        <position position="813"/>
    </location>
</feature>
<feature type="domain" description="Histidine kinase" evidence="7">
    <location>
        <begin position="450"/>
        <end position="711"/>
    </location>
</feature>
<gene>
    <name evidence="9" type="ORF">K461DRAFT_246618</name>
</gene>
<dbReference type="Gene3D" id="1.10.287.130">
    <property type="match status" value="1"/>
</dbReference>
<dbReference type="Pfam" id="PF00072">
    <property type="entry name" value="Response_reg"/>
    <property type="match status" value="1"/>
</dbReference>
<dbReference type="InterPro" id="IPR013655">
    <property type="entry name" value="PAS_fold_3"/>
</dbReference>
<evidence type="ECO:0000256" key="3">
    <source>
        <dbReference type="ARBA" id="ARBA00022553"/>
    </source>
</evidence>
<dbReference type="InterPro" id="IPR036890">
    <property type="entry name" value="HATPase_C_sf"/>
</dbReference>
<keyword evidence="3 6" id="KW-0597">Phosphoprotein</keyword>
<dbReference type="Pfam" id="PF00512">
    <property type="entry name" value="HisKA"/>
    <property type="match status" value="1"/>
</dbReference>
<dbReference type="GO" id="GO:0009927">
    <property type="term" value="F:histidine phosphotransfer kinase activity"/>
    <property type="evidence" value="ECO:0007669"/>
    <property type="project" value="TreeGrafter"/>
</dbReference>
<dbReference type="PANTHER" id="PTHR43047">
    <property type="entry name" value="TWO-COMPONENT HISTIDINE PROTEIN KINASE"/>
    <property type="match status" value="1"/>
</dbReference>
<protein>
    <recommendedName>
        <fullName evidence="2">histidine kinase</fullName>
        <ecNumber evidence="2">2.7.13.3</ecNumber>
    </recommendedName>
</protein>
<dbReference type="InterPro" id="IPR003661">
    <property type="entry name" value="HisK_dim/P_dom"/>
</dbReference>
<comment type="catalytic activity">
    <reaction evidence="1">
        <text>ATP + protein L-histidine = ADP + protein N-phospho-L-histidine.</text>
        <dbReference type="EC" id="2.7.13.3"/>
    </reaction>
</comment>
<dbReference type="GO" id="GO:0000155">
    <property type="term" value="F:phosphorelay sensor kinase activity"/>
    <property type="evidence" value="ECO:0007669"/>
    <property type="project" value="InterPro"/>
</dbReference>
<dbReference type="GO" id="GO:0005886">
    <property type="term" value="C:plasma membrane"/>
    <property type="evidence" value="ECO:0007669"/>
    <property type="project" value="TreeGrafter"/>
</dbReference>
<keyword evidence="10" id="KW-1185">Reference proteome</keyword>
<dbReference type="Gene3D" id="3.40.50.2300">
    <property type="match status" value="1"/>
</dbReference>
<dbReference type="OrthoDB" id="60033at2759"/>
<dbReference type="PROSITE" id="PS50110">
    <property type="entry name" value="RESPONSE_REGULATORY"/>
    <property type="match status" value="1"/>
</dbReference>
<dbReference type="AlphaFoldDB" id="A0A9P4MH56"/>
<evidence type="ECO:0000259" key="7">
    <source>
        <dbReference type="PROSITE" id="PS50109"/>
    </source>
</evidence>
<dbReference type="Pfam" id="PF08447">
    <property type="entry name" value="PAS_3"/>
    <property type="match status" value="1"/>
</dbReference>
<dbReference type="PROSITE" id="PS50109">
    <property type="entry name" value="HIS_KIN"/>
    <property type="match status" value="1"/>
</dbReference>
<dbReference type="Pfam" id="PF02518">
    <property type="entry name" value="HATPase_c"/>
    <property type="match status" value="1"/>
</dbReference>
<accession>A0A9P4MH56</accession>
<evidence type="ECO:0000256" key="1">
    <source>
        <dbReference type="ARBA" id="ARBA00000085"/>
    </source>
</evidence>
<dbReference type="InterPro" id="IPR005467">
    <property type="entry name" value="His_kinase_dom"/>
</dbReference>
<dbReference type="SUPFAM" id="SSF55785">
    <property type="entry name" value="PYP-like sensor domain (PAS domain)"/>
    <property type="match status" value="1"/>
</dbReference>
<dbReference type="SMART" id="SM00387">
    <property type="entry name" value="HATPase_c"/>
    <property type="match status" value="1"/>
</dbReference>
<dbReference type="SUPFAM" id="SSF47384">
    <property type="entry name" value="Homodimeric domain of signal transducing histidine kinase"/>
    <property type="match status" value="1"/>
</dbReference>
<dbReference type="Gene3D" id="3.30.450.20">
    <property type="entry name" value="PAS domain"/>
    <property type="match status" value="2"/>
</dbReference>
<sequence length="886" mass="97809">MLYNEPYSSSIKTLHSETLGSSAQVTFYPLWDTFEELILEVERTGRPTAKHDSPVHLRWNDNNIEETYFTFSFVPIKDAAGRVLGIFNQCFETTKTVVSQGRMMNLLRIRELTSTATSLDQFWQNTLRSFDYAGSEVPCAAIYTSVESLTNVNAPADVLTLEGSVGWSGDTDQPPPSVLLSQRSSLALAIEESIKASGPVLVSSKVISNPDVPFSRDENLSPEDSRIVICPLEVSSAHRAWIIIDVKLLRPYSSDYSDFIDLLTRQIVTGASAIALNNEERRLLELKAERAVIEKEKSELRFLEFAKHSPLGVYVLGPKGEVVFANEAWYDLNGLPSGSQGESMWRDRIHPDDLARVDATWDGMRNNRKDHAEVEFRTRRSATIDSTTEEDKYRYLSTTCFAELSHDGSLLSVTGLLNDLSVQKAHEREVADRLANALEAKRTQENFMDMVSHEMRNPLNAIIQCAEEVSQLLEPRNAVNDSTPTLDRVAALDAVRTILYCGNHQKQIIDDVLTISKLDANLLTLVPTPTVPISVARQVLQIFSSEIRSSGIKVSINPTERSEPVMFDCGRVLQILINLVGNAVKFLKGRERRELEISVSVSAEQPKPEAVVFVPSGRSKSSIQPVENECHQKFFIYYSVTDTGPGLSQEETHTLFGRFKQASPRTHAQYGGSGLGLFISRELSELHGGEIGLSSEPGVGSTFAFYVQGYAPDQDSAANKTALSPPITPPVIENQPSAVAVPLSTLMCPPSKVTGADSLHGTRVLIVEDNIINQTVLSRQLRRVGFEVTVTSNGEEALARLRDTPDVAIVLCDLEMPVMDGLTCVKHVVRLRKSGELPHLPMLAVTGNARFEQVQIAKDAGFDDVVCKPYSFGKLVPLMKSLIAGT</sequence>
<dbReference type="SMART" id="SM00388">
    <property type="entry name" value="HisKA"/>
    <property type="match status" value="1"/>
</dbReference>
<reference evidence="9" key="1">
    <citation type="journal article" date="2020" name="Stud. Mycol.">
        <title>101 Dothideomycetes genomes: a test case for predicting lifestyles and emergence of pathogens.</title>
        <authorList>
            <person name="Haridas S."/>
            <person name="Albert R."/>
            <person name="Binder M."/>
            <person name="Bloem J."/>
            <person name="Labutti K."/>
            <person name="Salamov A."/>
            <person name="Andreopoulos B."/>
            <person name="Baker S."/>
            <person name="Barry K."/>
            <person name="Bills G."/>
            <person name="Bluhm B."/>
            <person name="Cannon C."/>
            <person name="Castanera R."/>
            <person name="Culley D."/>
            <person name="Daum C."/>
            <person name="Ezra D."/>
            <person name="Gonzalez J."/>
            <person name="Henrissat B."/>
            <person name="Kuo A."/>
            <person name="Liang C."/>
            <person name="Lipzen A."/>
            <person name="Lutzoni F."/>
            <person name="Magnuson J."/>
            <person name="Mondo S."/>
            <person name="Nolan M."/>
            <person name="Ohm R."/>
            <person name="Pangilinan J."/>
            <person name="Park H.-J."/>
            <person name="Ramirez L."/>
            <person name="Alfaro M."/>
            <person name="Sun H."/>
            <person name="Tritt A."/>
            <person name="Yoshinaga Y."/>
            <person name="Zwiers L.-H."/>
            <person name="Turgeon B."/>
            <person name="Goodwin S."/>
            <person name="Spatafora J."/>
            <person name="Crous P."/>
            <person name="Grigoriev I."/>
        </authorList>
    </citation>
    <scope>NUCLEOTIDE SEQUENCE</scope>
    <source>
        <strain evidence="9">CBS 260.36</strain>
    </source>
</reference>
<dbReference type="InterPro" id="IPR004358">
    <property type="entry name" value="Sig_transdc_His_kin-like_C"/>
</dbReference>
<evidence type="ECO:0000256" key="2">
    <source>
        <dbReference type="ARBA" id="ARBA00012438"/>
    </source>
</evidence>
<dbReference type="SUPFAM" id="SSF52172">
    <property type="entry name" value="CheY-like"/>
    <property type="match status" value="1"/>
</dbReference>
<evidence type="ECO:0000313" key="10">
    <source>
        <dbReference type="Proteomes" id="UP000799439"/>
    </source>
</evidence>
<dbReference type="Proteomes" id="UP000799439">
    <property type="component" value="Unassembled WGS sequence"/>
</dbReference>
<keyword evidence="4" id="KW-0808">Transferase</keyword>
<dbReference type="SUPFAM" id="SSF55874">
    <property type="entry name" value="ATPase domain of HSP90 chaperone/DNA topoisomerase II/histidine kinase"/>
    <property type="match status" value="1"/>
</dbReference>
<dbReference type="InterPro" id="IPR036097">
    <property type="entry name" value="HisK_dim/P_sf"/>
</dbReference>
<comment type="caution">
    <text evidence="9">The sequence shown here is derived from an EMBL/GenBank/DDBJ whole genome shotgun (WGS) entry which is preliminary data.</text>
</comment>
<dbReference type="SMART" id="SM00448">
    <property type="entry name" value="REC"/>
    <property type="match status" value="1"/>
</dbReference>
<feature type="domain" description="Response regulatory" evidence="8">
    <location>
        <begin position="763"/>
        <end position="883"/>
    </location>
</feature>
<dbReference type="InterPro" id="IPR003594">
    <property type="entry name" value="HATPase_dom"/>
</dbReference>
<evidence type="ECO:0000256" key="4">
    <source>
        <dbReference type="ARBA" id="ARBA00022679"/>
    </source>
</evidence>